<feature type="region of interest" description="Disordered" evidence="1">
    <location>
        <begin position="901"/>
        <end position="920"/>
    </location>
</feature>
<dbReference type="PANTHER" id="PTHR45902:SF1">
    <property type="entry name" value="LATROPHILIN RECEPTOR-LIKE PROTEIN A"/>
    <property type="match status" value="1"/>
</dbReference>
<feature type="chain" id="PRO_5012623034" evidence="3">
    <location>
        <begin position="25"/>
        <end position="920"/>
    </location>
</feature>
<evidence type="ECO:0000256" key="2">
    <source>
        <dbReference type="SAM" id="Phobius"/>
    </source>
</evidence>
<feature type="transmembrane region" description="Helical" evidence="2">
    <location>
        <begin position="806"/>
        <end position="829"/>
    </location>
</feature>
<evidence type="ECO:0000313" key="4">
    <source>
        <dbReference type="EMBL" id="OWF37917.1"/>
    </source>
</evidence>
<dbReference type="AlphaFoldDB" id="A0A210PN73"/>
<keyword evidence="5" id="KW-1185">Reference proteome</keyword>
<keyword evidence="2" id="KW-0812">Transmembrane</keyword>
<evidence type="ECO:0000256" key="1">
    <source>
        <dbReference type="SAM" id="MobiDB-lite"/>
    </source>
</evidence>
<feature type="transmembrane region" description="Helical" evidence="2">
    <location>
        <begin position="618"/>
        <end position="639"/>
    </location>
</feature>
<keyword evidence="2" id="KW-1133">Transmembrane helix</keyword>
<evidence type="ECO:0000313" key="5">
    <source>
        <dbReference type="Proteomes" id="UP000242188"/>
    </source>
</evidence>
<feature type="transmembrane region" description="Helical" evidence="2">
    <location>
        <begin position="685"/>
        <end position="705"/>
    </location>
</feature>
<keyword evidence="2" id="KW-0472">Membrane</keyword>
<dbReference type="EMBL" id="NEDP02005575">
    <property type="protein sequence ID" value="OWF37917.1"/>
    <property type="molecule type" value="Genomic_DNA"/>
</dbReference>
<dbReference type="InterPro" id="IPR053231">
    <property type="entry name" value="GPCR_LN-TM7"/>
</dbReference>
<sequence>MDKTYLIGLILTLLMVVSYEGATATNRKYVTYSDRKAARDRTVHVEDNFLRFVLERQTLFCPSVSTCTLSYSMSSDDSCCAPCSCNVTAAPLDHCPDYVREEIRTACLNPQYINKWNKTKSSRESYFMINRCPTSYDDASIGRLCVRGHSLYPYNISMVLPVTDAANDLTYRNVFCAVCNSRLERDLVAWSGKLNCSSQSTLDPKTMTELLEIVANDDQCNVLFEPPIHMTLAKCNTHGLISECNVTGQWSVFDEDLDRACTSYRSVYRDAYQNIFCFLCNVNEEPFKTCDRTDNTRTVRIFPNPPVTTFSAALEPIMVSDLRFRHDIVSVCPSGTRYDGIKKTCRVIVCSHPLVNRNGICTTVYQFVNLRRYSVNLVIYPHYNTSYKWLNNPWLANHLNKFSMEYLTMALSPWQVHQCSSGAISIIKTRLRDVFPRDNETQVIYVKVPTDFIVEGIYNDVTVMKQFINSKIKSNNITIRNDDIYFDMSLLTYAKMDRLSKEPVFINGLELKEIMPMPSSHAQNGDMLCRVRMPTFELSSFTLCPKINISIEDYNATRVNDSLCLSDLDLCYSPDEFEYSDLDILLCSERFFEKIDKLVSNNGKNNTHTLEENTQRHVGLVLVCLSIVCLGVTLVGMAVTYRPRTLMSSILLGLVVCLLLYNIVLLSVPFPFVSTYSCRVSGASLHFTSTLSVAFLQLCGLHVGLMMRANRHFQNPYILKLIYVSYPAIMAPIIVSVTYWYVVNQSSFVMVPWIPWGLPCYYDVNSLSLYISCFPILTMLTLTFLVFLVLAIYSYIMSFEVDDVEFVHLFGFYCKISFMMLLVHSFWFLISYSRWVGNIYIFLVSDLVLSLYLMLCSLTDSKLKATCTSTVETSDTNDLKRNSSCPCNPARRRQPKDFRPISEAVSEKQNDENRKTSCHL</sequence>
<dbReference type="PANTHER" id="PTHR45902">
    <property type="entry name" value="LATROPHILIN RECEPTOR-LIKE PROTEIN A"/>
    <property type="match status" value="1"/>
</dbReference>
<feature type="compositionally biased region" description="Polar residues" evidence="1">
    <location>
        <begin position="874"/>
        <end position="886"/>
    </location>
</feature>
<name>A0A210PN73_MIZYE</name>
<feature type="region of interest" description="Disordered" evidence="1">
    <location>
        <begin position="874"/>
        <end position="894"/>
    </location>
</feature>
<gene>
    <name evidence="4" type="ORF">KP79_PYT14237</name>
</gene>
<proteinExistence type="predicted"/>
<feature type="transmembrane region" description="Helical" evidence="2">
    <location>
        <begin position="769"/>
        <end position="794"/>
    </location>
</feature>
<feature type="transmembrane region" description="Helical" evidence="2">
    <location>
        <begin position="717"/>
        <end position="742"/>
    </location>
</feature>
<dbReference type="OrthoDB" id="6151748at2759"/>
<feature type="signal peptide" evidence="3">
    <location>
        <begin position="1"/>
        <end position="24"/>
    </location>
</feature>
<dbReference type="Proteomes" id="UP000242188">
    <property type="component" value="Unassembled WGS sequence"/>
</dbReference>
<comment type="caution">
    <text evidence="4">The sequence shown here is derived from an EMBL/GenBank/DDBJ whole genome shotgun (WGS) entry which is preliminary data.</text>
</comment>
<accession>A0A210PN73</accession>
<evidence type="ECO:0000256" key="3">
    <source>
        <dbReference type="SAM" id="SignalP"/>
    </source>
</evidence>
<organism evidence="4 5">
    <name type="scientific">Mizuhopecten yessoensis</name>
    <name type="common">Japanese scallop</name>
    <name type="synonym">Patinopecten yessoensis</name>
    <dbReference type="NCBI Taxonomy" id="6573"/>
    <lineage>
        <taxon>Eukaryota</taxon>
        <taxon>Metazoa</taxon>
        <taxon>Spiralia</taxon>
        <taxon>Lophotrochozoa</taxon>
        <taxon>Mollusca</taxon>
        <taxon>Bivalvia</taxon>
        <taxon>Autobranchia</taxon>
        <taxon>Pteriomorphia</taxon>
        <taxon>Pectinida</taxon>
        <taxon>Pectinoidea</taxon>
        <taxon>Pectinidae</taxon>
        <taxon>Mizuhopecten</taxon>
    </lineage>
</organism>
<dbReference type="Gene3D" id="1.20.1070.10">
    <property type="entry name" value="Rhodopsin 7-helix transmembrane proteins"/>
    <property type="match status" value="1"/>
</dbReference>
<protein>
    <submittedName>
        <fullName evidence="4">Uncharacterized protein</fullName>
    </submittedName>
</protein>
<reference evidence="4 5" key="1">
    <citation type="journal article" date="2017" name="Nat. Ecol. Evol.">
        <title>Scallop genome provides insights into evolution of bilaterian karyotype and development.</title>
        <authorList>
            <person name="Wang S."/>
            <person name="Zhang J."/>
            <person name="Jiao W."/>
            <person name="Li J."/>
            <person name="Xun X."/>
            <person name="Sun Y."/>
            <person name="Guo X."/>
            <person name="Huan P."/>
            <person name="Dong B."/>
            <person name="Zhang L."/>
            <person name="Hu X."/>
            <person name="Sun X."/>
            <person name="Wang J."/>
            <person name="Zhao C."/>
            <person name="Wang Y."/>
            <person name="Wang D."/>
            <person name="Huang X."/>
            <person name="Wang R."/>
            <person name="Lv J."/>
            <person name="Li Y."/>
            <person name="Zhang Z."/>
            <person name="Liu B."/>
            <person name="Lu W."/>
            <person name="Hui Y."/>
            <person name="Liang J."/>
            <person name="Zhou Z."/>
            <person name="Hou R."/>
            <person name="Li X."/>
            <person name="Liu Y."/>
            <person name="Li H."/>
            <person name="Ning X."/>
            <person name="Lin Y."/>
            <person name="Zhao L."/>
            <person name="Xing Q."/>
            <person name="Dou J."/>
            <person name="Li Y."/>
            <person name="Mao J."/>
            <person name="Guo H."/>
            <person name="Dou H."/>
            <person name="Li T."/>
            <person name="Mu C."/>
            <person name="Jiang W."/>
            <person name="Fu Q."/>
            <person name="Fu X."/>
            <person name="Miao Y."/>
            <person name="Liu J."/>
            <person name="Yu Q."/>
            <person name="Li R."/>
            <person name="Liao H."/>
            <person name="Li X."/>
            <person name="Kong Y."/>
            <person name="Jiang Z."/>
            <person name="Chourrout D."/>
            <person name="Li R."/>
            <person name="Bao Z."/>
        </authorList>
    </citation>
    <scope>NUCLEOTIDE SEQUENCE [LARGE SCALE GENOMIC DNA]</scope>
    <source>
        <strain evidence="4 5">PY_sf001</strain>
    </source>
</reference>
<keyword evidence="3" id="KW-0732">Signal</keyword>
<feature type="transmembrane region" description="Helical" evidence="2">
    <location>
        <begin position="835"/>
        <end position="855"/>
    </location>
</feature>
<feature type="transmembrane region" description="Helical" evidence="2">
    <location>
        <begin position="651"/>
        <end position="673"/>
    </location>
</feature>